<keyword evidence="2" id="KW-1185">Reference proteome</keyword>
<dbReference type="EMBL" id="WUUS01000001">
    <property type="protein sequence ID" value="MXR40074.1"/>
    <property type="molecule type" value="Genomic_DNA"/>
</dbReference>
<sequence length="330" mass="36396">MKGEQYSFDSLEQLYETAEELPEVSRHDVYAHHTESDEWESVPYRDSLWTDDGRTTGVVSSNDDFYNVIQYGDVLETVGDAVDRHGISPSGSVSVSPTAHKMIADIDFDGTTVYADQDDPIKLGLQVRSGHSGFHGLKYDVGAEREVCSNGMTAFVSELGFEQTHGDPFDPGLAYNAVDAVAESPAEVEHRLAQAQNREFMNQEEALLVLLESGVGRFLDNPVPDLLNGLYEEVDDPDSPSLWETYNAATRVLTHYTDDSVSRHRLADGFESAAQLLENGSNSIPDPEQVGRVAVESRSRQLIERGGAEPYWDGEVETLRELRGLHGLGA</sequence>
<organism evidence="1 2">
    <name type="scientific">Halobaculum saliterrae</name>
    <dbReference type="NCBI Taxonomy" id="2073113"/>
    <lineage>
        <taxon>Archaea</taxon>
        <taxon>Methanobacteriati</taxon>
        <taxon>Methanobacteriota</taxon>
        <taxon>Stenosarchaea group</taxon>
        <taxon>Halobacteria</taxon>
        <taxon>Halobacteriales</taxon>
        <taxon>Haloferacaceae</taxon>
        <taxon>Halobaculum</taxon>
    </lineage>
</organism>
<proteinExistence type="predicted"/>
<accession>A0A6B0SMF1</accession>
<dbReference type="InterPro" id="IPR026325">
    <property type="entry name" value="DUF932"/>
</dbReference>
<comment type="caution">
    <text evidence="1">The sequence shown here is derived from an EMBL/GenBank/DDBJ whole genome shotgun (WGS) entry which is preliminary data.</text>
</comment>
<dbReference type="Pfam" id="PF06067">
    <property type="entry name" value="DUF932"/>
    <property type="match status" value="1"/>
</dbReference>
<gene>
    <name evidence="1" type="ORF">GRX01_01695</name>
</gene>
<dbReference type="Proteomes" id="UP000437065">
    <property type="component" value="Unassembled WGS sequence"/>
</dbReference>
<evidence type="ECO:0000313" key="2">
    <source>
        <dbReference type="Proteomes" id="UP000437065"/>
    </source>
</evidence>
<evidence type="ECO:0000313" key="1">
    <source>
        <dbReference type="EMBL" id="MXR40074.1"/>
    </source>
</evidence>
<reference evidence="1 2" key="1">
    <citation type="submission" date="2019-12" db="EMBL/GenBank/DDBJ databases">
        <title>Isolation and characterization of three novel carbon monoxide-oxidizing members of Halobacteria from salione crusts and soils.</title>
        <authorList>
            <person name="Myers M.R."/>
            <person name="King G.M."/>
        </authorList>
    </citation>
    <scope>NUCLEOTIDE SEQUENCE [LARGE SCALE GENOMIC DNA]</scope>
    <source>
        <strain evidence="1 2">WSA2</strain>
    </source>
</reference>
<dbReference type="AlphaFoldDB" id="A0A6B0SMF1"/>
<protein>
    <submittedName>
        <fullName evidence="1">DUF932 domain-containing protein</fullName>
    </submittedName>
</protein>
<name>A0A6B0SMF1_9EURY</name>